<proteinExistence type="predicted"/>
<keyword evidence="2" id="KW-0418">Kinase</keyword>
<accession>A0A3B0ZZC7</accession>
<gene>
    <name evidence="2" type="ORF">MNBD_GAMMA20-1953</name>
</gene>
<dbReference type="SUPFAM" id="SSF63829">
    <property type="entry name" value="Calcium-dependent phosphotriesterase"/>
    <property type="match status" value="2"/>
</dbReference>
<name>A0A3B0ZZC7_9ZZZZ</name>
<dbReference type="Pfam" id="PF07494">
    <property type="entry name" value="Reg_prop"/>
    <property type="match status" value="4"/>
</dbReference>
<dbReference type="InterPro" id="IPR011110">
    <property type="entry name" value="Reg_prop"/>
</dbReference>
<evidence type="ECO:0000256" key="1">
    <source>
        <dbReference type="SAM" id="MobiDB-lite"/>
    </source>
</evidence>
<dbReference type="AlphaFoldDB" id="A0A3B0ZZC7"/>
<dbReference type="PROSITE" id="PS51257">
    <property type="entry name" value="PROKAR_LIPOPROTEIN"/>
    <property type="match status" value="1"/>
</dbReference>
<dbReference type="InterPro" id="IPR015943">
    <property type="entry name" value="WD40/YVTN_repeat-like_dom_sf"/>
</dbReference>
<reference evidence="2" key="1">
    <citation type="submission" date="2018-06" db="EMBL/GenBank/DDBJ databases">
        <authorList>
            <person name="Zhirakovskaya E."/>
        </authorList>
    </citation>
    <scope>NUCLEOTIDE SEQUENCE</scope>
</reference>
<protein>
    <submittedName>
        <fullName evidence="2">Sensor histidine kinase/response regulator</fullName>
    </submittedName>
</protein>
<dbReference type="Gene3D" id="2.130.10.10">
    <property type="entry name" value="YVTN repeat-like/Quinoprotein amine dehydrogenase"/>
    <property type="match status" value="2"/>
</dbReference>
<dbReference type="EMBL" id="UOFU01000004">
    <property type="protein sequence ID" value="VAW92717.1"/>
    <property type="molecule type" value="Genomic_DNA"/>
</dbReference>
<feature type="region of interest" description="Disordered" evidence="1">
    <location>
        <begin position="27"/>
        <end position="53"/>
    </location>
</feature>
<organism evidence="2">
    <name type="scientific">hydrothermal vent metagenome</name>
    <dbReference type="NCBI Taxonomy" id="652676"/>
    <lineage>
        <taxon>unclassified sequences</taxon>
        <taxon>metagenomes</taxon>
        <taxon>ecological metagenomes</taxon>
    </lineage>
</organism>
<dbReference type="GO" id="GO:0016301">
    <property type="term" value="F:kinase activity"/>
    <property type="evidence" value="ECO:0007669"/>
    <property type="project" value="UniProtKB-KW"/>
</dbReference>
<sequence length="391" mass="42429">MKQRIFLAGAALAALVSVGLTACSDDPPASDGSAPVAPSTSAPPASESATVPVPEAKRDYRVIDTFNVGEYTYVRSLVLDKKKSSVWVGTSVGAMEVDVATHALLGTYTREHGLANEYVFGMLVDSQGNRWFGTNGGGVSRFSAEDEWQTYFPMHGLADYWIYSFVEDSEGEIWIGTWAGLSHFAPKTGKFTTYLTQLVNEWVYGLGVDSKDNIWIGTEGGVNMFDGSQWHTWTHDDGLGASNENNLPVSTNTGLGTRSRHDLSIMAEGQSTYNPNYIFSLLVDPEDNVWAGTWGGGVARFDGSKWENFTIVDGLGGNIVYSIARSEDGVMWFGTSGGLTSYDGKDWRVFTQQDGLLDDHVYAIVPTDNGEVWVGTRSGVALLSQSLNAEQ</sequence>
<evidence type="ECO:0000313" key="2">
    <source>
        <dbReference type="EMBL" id="VAW92717.1"/>
    </source>
</evidence>
<feature type="compositionally biased region" description="Low complexity" evidence="1">
    <location>
        <begin position="33"/>
        <end position="53"/>
    </location>
</feature>
<keyword evidence="2" id="KW-0808">Transferase</keyword>